<dbReference type="Gene3D" id="3.20.20.450">
    <property type="entry name" value="EAL domain"/>
    <property type="match status" value="1"/>
</dbReference>
<dbReference type="RefSeq" id="WP_248155106.1">
    <property type="nucleotide sequence ID" value="NZ_JALNMJ010000009.1"/>
</dbReference>
<dbReference type="CDD" id="cd01949">
    <property type="entry name" value="GGDEF"/>
    <property type="match status" value="1"/>
</dbReference>
<dbReference type="PROSITE" id="PS50883">
    <property type="entry name" value="EAL"/>
    <property type="match status" value="1"/>
</dbReference>
<dbReference type="InterPro" id="IPR029787">
    <property type="entry name" value="Nucleotide_cyclase"/>
</dbReference>
<feature type="transmembrane region" description="Helical" evidence="8">
    <location>
        <begin position="12"/>
        <end position="33"/>
    </location>
</feature>
<evidence type="ECO:0000259" key="9">
    <source>
        <dbReference type="PROSITE" id="PS50113"/>
    </source>
</evidence>
<dbReference type="NCBIfam" id="TIGR00254">
    <property type="entry name" value="GGDEF"/>
    <property type="match status" value="1"/>
</dbReference>
<keyword evidence="13" id="KW-1185">Reference proteome</keyword>
<dbReference type="Proteomes" id="UP001431221">
    <property type="component" value="Unassembled WGS sequence"/>
</dbReference>
<comment type="subcellular location">
    <subcellularLocation>
        <location evidence="1">Membrane</location>
    </subcellularLocation>
</comment>
<keyword evidence="2" id="KW-0597">Phosphoprotein</keyword>
<dbReference type="InterPro" id="IPR043128">
    <property type="entry name" value="Rev_trsase/Diguanyl_cyclase"/>
</dbReference>
<reference evidence="12" key="1">
    <citation type="submission" date="2022-04" db="EMBL/GenBank/DDBJ databases">
        <title>Roseibium sp. CAU 1639 isolated from mud.</title>
        <authorList>
            <person name="Kim W."/>
        </authorList>
    </citation>
    <scope>NUCLEOTIDE SEQUENCE</scope>
    <source>
        <strain evidence="12">CAU 1639</strain>
    </source>
</reference>
<gene>
    <name evidence="12" type="ORF">M0H32_14285</name>
</gene>
<name>A0ABT0GV66_9HYPH</name>
<evidence type="ECO:0000259" key="11">
    <source>
        <dbReference type="PROSITE" id="PS50887"/>
    </source>
</evidence>
<dbReference type="SUPFAM" id="SSF103190">
    <property type="entry name" value="Sensory domain-like"/>
    <property type="match status" value="1"/>
</dbReference>
<evidence type="ECO:0000256" key="2">
    <source>
        <dbReference type="ARBA" id="ARBA00022553"/>
    </source>
</evidence>
<dbReference type="InterPro" id="IPR001633">
    <property type="entry name" value="EAL_dom"/>
</dbReference>
<dbReference type="Pfam" id="PF13426">
    <property type="entry name" value="PAS_9"/>
    <property type="match status" value="1"/>
</dbReference>
<protein>
    <submittedName>
        <fullName evidence="12">EAL domain-containing protein</fullName>
    </submittedName>
</protein>
<keyword evidence="8" id="KW-0812">Transmembrane</keyword>
<evidence type="ECO:0000256" key="5">
    <source>
        <dbReference type="ARBA" id="ARBA00022777"/>
    </source>
</evidence>
<evidence type="ECO:0000256" key="7">
    <source>
        <dbReference type="ARBA" id="ARBA00023012"/>
    </source>
</evidence>
<dbReference type="Gene3D" id="3.30.450.20">
    <property type="entry name" value="PAS domain"/>
    <property type="match status" value="1"/>
</dbReference>
<keyword evidence="8" id="KW-1133">Transmembrane helix</keyword>
<dbReference type="PROSITE" id="PS50887">
    <property type="entry name" value="GGDEF"/>
    <property type="match status" value="1"/>
</dbReference>
<feature type="domain" description="GGDEF" evidence="11">
    <location>
        <begin position="509"/>
        <end position="643"/>
    </location>
</feature>
<feature type="domain" description="PAC" evidence="9">
    <location>
        <begin position="427"/>
        <end position="477"/>
    </location>
</feature>
<comment type="caution">
    <text evidence="12">The sequence shown here is derived from an EMBL/GenBank/DDBJ whole genome shotgun (WGS) entry which is preliminary data.</text>
</comment>
<dbReference type="Pfam" id="PF00990">
    <property type="entry name" value="GGDEF"/>
    <property type="match status" value="1"/>
</dbReference>
<dbReference type="SMART" id="SM00052">
    <property type="entry name" value="EAL"/>
    <property type="match status" value="1"/>
</dbReference>
<dbReference type="InterPro" id="IPR029151">
    <property type="entry name" value="Sensor-like_sf"/>
</dbReference>
<feature type="domain" description="EAL" evidence="10">
    <location>
        <begin position="652"/>
        <end position="907"/>
    </location>
</feature>
<keyword evidence="6" id="KW-0067">ATP-binding</keyword>
<keyword evidence="5" id="KW-0418">Kinase</keyword>
<sequence length="917" mass="101555">MKANFSIPFSRLVMALFAFGLIGTAIALFWITYLGSLSIAEYEIARSAKSKATLARLVFTQHLDQLETQIRTIAADPKIREALQTNDKAAAKQIIDRASEGLTSAVLDILLIDHPDENGWVNGSLGLIDIRNQLPTGVRAAMPPDIWVNYANHTLDPVEVTAALSTPVLDPETGQALGKIYGGTTVTDSYTLPGVLAKILKVDDLAFYHDDHVVAGLGDLTTEPLPPKLTTTPDDVTYVLQDDHLYVYAPLMHSLDGHMMAAIVKQPVDTLQKVEETYSQLFTPFLLYTTILAIGAALLVNRITSAGLGRLLGYAMSLRQDRLVAPPDHGLITEFNKLAAMFQAAFESVRARDAQFKDMIDGSLHGVLVHANHRILYVNDALLQMLGYEPGDPKQLVDSPTLVIYAPEEHSRLRSYYNLRESGGAPRAYEVKGIRKDGETVWLEQHVRVTEWRGENAYYATITDISERKRQEELATKNANFDILTGLPNRRLLMDRLRQAIQRSKHLGELTALMILDLDRFKTVNDTYGPTAGDHVIETIASRLTDTLGPDQTVARMGGDEFAIILSNPEDRWQIEQFARDILASVSKPIDLDNGIQVVMSGSLGITLTPNDGDDDEALLLQADTSMFQAKSDSGSSYRFFATRMNEQTARTGQIEISLRQAIEKGELHLNYQPIVDYSTNRVVSCESLARWTDPKLGSIPPTEFIKIAEECGLIIPLGEWVLREACSFYHSCNRNGLKLDGISVNISPRQCRDAGFVDRLQALLQEMEMDPTRLQLEITESVMFDDQRVNPVEILEAISALGVKISLDDFGTGFSSLSYLKRLPIDTLKIDRSFIMGLERDMDGQALVQAIISMAASLGIDVVCEGAETREQCDLIRSFNCSRIQGYYFARPMSGVDFHAYLGRMNGIDSVAAKAG</sequence>
<keyword evidence="7" id="KW-0902">Two-component regulatory system</keyword>
<dbReference type="SUPFAM" id="SSF55073">
    <property type="entry name" value="Nucleotide cyclase"/>
    <property type="match status" value="1"/>
</dbReference>
<dbReference type="SUPFAM" id="SSF55785">
    <property type="entry name" value="PYP-like sensor domain (PAS domain)"/>
    <property type="match status" value="1"/>
</dbReference>
<evidence type="ECO:0000256" key="4">
    <source>
        <dbReference type="ARBA" id="ARBA00022741"/>
    </source>
</evidence>
<dbReference type="SUPFAM" id="SSF141868">
    <property type="entry name" value="EAL domain-like"/>
    <property type="match status" value="1"/>
</dbReference>
<dbReference type="Pfam" id="PF00563">
    <property type="entry name" value="EAL"/>
    <property type="match status" value="1"/>
</dbReference>
<dbReference type="SMART" id="SM00267">
    <property type="entry name" value="GGDEF"/>
    <property type="match status" value="1"/>
</dbReference>
<dbReference type="InterPro" id="IPR035919">
    <property type="entry name" value="EAL_sf"/>
</dbReference>
<dbReference type="InterPro" id="IPR000160">
    <property type="entry name" value="GGDEF_dom"/>
</dbReference>
<dbReference type="PANTHER" id="PTHR44757:SF2">
    <property type="entry name" value="BIOFILM ARCHITECTURE MAINTENANCE PROTEIN MBAA"/>
    <property type="match status" value="1"/>
</dbReference>
<keyword evidence="8" id="KW-0472">Membrane</keyword>
<evidence type="ECO:0000313" key="13">
    <source>
        <dbReference type="Proteomes" id="UP001431221"/>
    </source>
</evidence>
<dbReference type="InterPro" id="IPR035965">
    <property type="entry name" value="PAS-like_dom_sf"/>
</dbReference>
<dbReference type="PROSITE" id="PS50113">
    <property type="entry name" value="PAC"/>
    <property type="match status" value="1"/>
</dbReference>
<dbReference type="InterPro" id="IPR000700">
    <property type="entry name" value="PAS-assoc_C"/>
</dbReference>
<proteinExistence type="predicted"/>
<dbReference type="NCBIfam" id="TIGR00229">
    <property type="entry name" value="sensory_box"/>
    <property type="match status" value="1"/>
</dbReference>
<organism evidence="12 13">
    <name type="scientific">Roseibium sediminicola</name>
    <dbReference type="NCBI Taxonomy" id="2933272"/>
    <lineage>
        <taxon>Bacteria</taxon>
        <taxon>Pseudomonadati</taxon>
        <taxon>Pseudomonadota</taxon>
        <taxon>Alphaproteobacteria</taxon>
        <taxon>Hyphomicrobiales</taxon>
        <taxon>Stappiaceae</taxon>
        <taxon>Roseibium</taxon>
    </lineage>
</organism>
<evidence type="ECO:0000313" key="12">
    <source>
        <dbReference type="EMBL" id="MCK7613340.1"/>
    </source>
</evidence>
<dbReference type="InterPro" id="IPR000014">
    <property type="entry name" value="PAS"/>
</dbReference>
<accession>A0ABT0GV66</accession>
<evidence type="ECO:0000259" key="10">
    <source>
        <dbReference type="PROSITE" id="PS50883"/>
    </source>
</evidence>
<dbReference type="InterPro" id="IPR052155">
    <property type="entry name" value="Biofilm_reg_signaling"/>
</dbReference>
<dbReference type="Gene3D" id="3.30.450.220">
    <property type="entry name" value="LuxQ periplasmic domain, N-terminal subdomain"/>
    <property type="match status" value="1"/>
</dbReference>
<evidence type="ECO:0000256" key="3">
    <source>
        <dbReference type="ARBA" id="ARBA00022679"/>
    </source>
</evidence>
<keyword evidence="3" id="KW-0808">Transferase</keyword>
<dbReference type="Gene3D" id="3.30.70.270">
    <property type="match status" value="1"/>
</dbReference>
<dbReference type="PANTHER" id="PTHR44757">
    <property type="entry name" value="DIGUANYLATE CYCLASE DGCP"/>
    <property type="match status" value="1"/>
</dbReference>
<evidence type="ECO:0000256" key="8">
    <source>
        <dbReference type="SAM" id="Phobius"/>
    </source>
</evidence>
<keyword evidence="4" id="KW-0547">Nucleotide-binding</keyword>
<dbReference type="CDD" id="cd00130">
    <property type="entry name" value="PAS"/>
    <property type="match status" value="1"/>
</dbReference>
<dbReference type="CDD" id="cd01948">
    <property type="entry name" value="EAL"/>
    <property type="match status" value="1"/>
</dbReference>
<evidence type="ECO:0000256" key="1">
    <source>
        <dbReference type="ARBA" id="ARBA00004370"/>
    </source>
</evidence>
<evidence type="ECO:0000256" key="6">
    <source>
        <dbReference type="ARBA" id="ARBA00022840"/>
    </source>
</evidence>
<dbReference type="InterPro" id="IPR043056">
    <property type="entry name" value="LuxQ-periplasm_N"/>
</dbReference>
<dbReference type="EMBL" id="JALNMJ010000009">
    <property type="protein sequence ID" value="MCK7613340.1"/>
    <property type="molecule type" value="Genomic_DNA"/>
</dbReference>